<proteinExistence type="inferred from homology"/>
<dbReference type="PANTHER" id="PTHR34976">
    <property type="entry name" value="RIBONUCLEASE YQCG-RELATED"/>
    <property type="match status" value="1"/>
</dbReference>
<dbReference type="InterPro" id="IPR051768">
    <property type="entry name" value="Bact_secretion_toxin"/>
</dbReference>
<gene>
    <name evidence="6" type="ORF">CFK40_14160</name>
</gene>
<organism evidence="6 7">
    <name type="scientific">Virgibacillus necropolis</name>
    <dbReference type="NCBI Taxonomy" id="163877"/>
    <lineage>
        <taxon>Bacteria</taxon>
        <taxon>Bacillati</taxon>
        <taxon>Bacillota</taxon>
        <taxon>Bacilli</taxon>
        <taxon>Bacillales</taxon>
        <taxon>Bacillaceae</taxon>
        <taxon>Virgibacillus</taxon>
    </lineage>
</organism>
<dbReference type="InterPro" id="IPR025331">
    <property type="entry name" value="TNT"/>
</dbReference>
<comment type="subcellular location">
    <subcellularLocation>
        <location evidence="1">Secreted</location>
    </subcellularLocation>
</comment>
<dbReference type="GO" id="GO:0050135">
    <property type="term" value="F:NADP+ nucleosidase activity"/>
    <property type="evidence" value="ECO:0007669"/>
    <property type="project" value="InterPro"/>
</dbReference>
<comment type="similarity">
    <text evidence="3">In the N-terminal section; belongs to the LXG family.</text>
</comment>
<dbReference type="InterPro" id="IPR027797">
    <property type="entry name" value="PT-TG_dom"/>
</dbReference>
<dbReference type="Pfam" id="PF14449">
    <property type="entry name" value="PT-TG"/>
    <property type="match status" value="1"/>
</dbReference>
<dbReference type="InterPro" id="IPR006829">
    <property type="entry name" value="LXG_dom"/>
</dbReference>
<name>A0A221MEL3_9BACI</name>
<accession>A0A221MEL3</accession>
<evidence type="ECO:0000313" key="7">
    <source>
        <dbReference type="Proteomes" id="UP000204391"/>
    </source>
</evidence>
<dbReference type="Pfam" id="PF14021">
    <property type="entry name" value="TNT"/>
    <property type="match status" value="1"/>
</dbReference>
<dbReference type="KEGG" id="vne:CFK40_14160"/>
<dbReference type="PROSITE" id="PS51756">
    <property type="entry name" value="LXG"/>
    <property type="match status" value="1"/>
</dbReference>
<dbReference type="GO" id="GO:0005576">
    <property type="term" value="C:extracellular region"/>
    <property type="evidence" value="ECO:0007669"/>
    <property type="project" value="UniProtKB-SubCell"/>
</dbReference>
<keyword evidence="7" id="KW-1185">Reference proteome</keyword>
<evidence type="ECO:0000313" key="6">
    <source>
        <dbReference type="EMBL" id="ASN06081.1"/>
    </source>
</evidence>
<keyword evidence="2" id="KW-0964">Secreted</keyword>
<reference evidence="6 7" key="1">
    <citation type="journal article" date="2003" name="Int. J. Syst. Evol. Microbiol.">
        <title>Virgibacillus carmonensis sp. nov., Virgibacillus necropolis sp. nov. and Virgibacillus picturae sp. nov., three novel species isolated from deteriorated mural paintings, transfer of the species of the genus salibacillus to Virgibacillus, as Virgibacillus marismortui comb. nov. and Virgibacillus salexigens comb. nov., and emended description of the genus Virgibacillus.</title>
        <authorList>
            <person name="Heyrman J."/>
            <person name="Logan N.A."/>
            <person name="Busse H.J."/>
            <person name="Balcaen A."/>
            <person name="Lebbe L."/>
            <person name="Rodriguez-Diaz M."/>
            <person name="Swings J."/>
            <person name="De Vos P."/>
        </authorList>
    </citation>
    <scope>NUCLEOTIDE SEQUENCE [LARGE SCALE GENOMIC DNA]</scope>
    <source>
        <strain evidence="6 7">LMG 19488</strain>
    </source>
</reference>
<dbReference type="EMBL" id="CP022437">
    <property type="protein sequence ID" value="ASN06081.1"/>
    <property type="molecule type" value="Genomic_DNA"/>
</dbReference>
<evidence type="ECO:0000256" key="2">
    <source>
        <dbReference type="ARBA" id="ARBA00022525"/>
    </source>
</evidence>
<feature type="domain" description="LXG" evidence="5">
    <location>
        <begin position="17"/>
        <end position="251"/>
    </location>
</feature>
<evidence type="ECO:0000256" key="3">
    <source>
        <dbReference type="ARBA" id="ARBA00034117"/>
    </source>
</evidence>
<protein>
    <submittedName>
        <fullName evidence="6">Transposase</fullName>
    </submittedName>
</protein>
<dbReference type="Pfam" id="PF04740">
    <property type="entry name" value="LXG"/>
    <property type="match status" value="1"/>
</dbReference>
<dbReference type="Proteomes" id="UP000204391">
    <property type="component" value="Chromosome"/>
</dbReference>
<dbReference type="AlphaFoldDB" id="A0A221MEL3"/>
<evidence type="ECO:0000256" key="1">
    <source>
        <dbReference type="ARBA" id="ARBA00004613"/>
    </source>
</evidence>
<evidence type="ECO:0000259" key="5">
    <source>
        <dbReference type="PROSITE" id="PS51756"/>
    </source>
</evidence>
<feature type="region of interest" description="Disordered" evidence="4">
    <location>
        <begin position="1"/>
        <end position="24"/>
    </location>
</feature>
<evidence type="ECO:0000256" key="4">
    <source>
        <dbReference type="SAM" id="MobiDB-lite"/>
    </source>
</evidence>
<sequence length="613" mass="68282">MKQLIESNKGRGKDMTSQKTLESNTLINSMENRAKEYESLRVQFTHLQNAVQGIISLDGFTGKGADAIKAFYQAQNDVIAAWIDLIDVRVAFFTSIMNLTDQLELSGETVVQVPFLEQDLHNAYNRANDIVTSQQDNLRGIFQSINDIVPLDVFSRATFDEQIDHANKERKDTIDNVNTLDENLVNEYERTVLEENLMMRLFSGLLNATQQGGTISPINFNANAYHTSEAFESIDDVKKETSSYLDVKEKQMDQREQRLKMEELENRPWYEKAWDTTSVFIGEVTGYYDTKRAATGIDPVTGEKLSEADRIKAGAFAAAGFIPFVGWAGRIAKGGKAIYATTKGAKAVDSSLDAYKYAKSLDYLHKAEYGIYGLASANGFSEYITGKDMFGNELTEDQQQQSLTEALFMLGVGGVGYKLDGIAGGGLKAKDSVNEKTIKTTVSKTEGVNVGEAKVIIGETDKAKIDKWGFRPDDEKYLRHKEIFDNPKYYNQETGNINWPPNDGFDGETIKMTLENGTLIDRYGEAGGSFFSPEGIPYEQRALALHSGDANYYVYRVVDSFNVDGGKIAPWFGYKGGGTQFVKYHENGEMYSIQELIDGDYIELVSTNKGGVK</sequence>
<dbReference type="PANTHER" id="PTHR34976:SF2">
    <property type="entry name" value="TYPE VII SECRETION SYSTEM PROTEIN ESSD"/>
    <property type="match status" value="1"/>
</dbReference>